<gene>
    <name evidence="2" type="ORF">MARGE09_P2687</name>
</gene>
<dbReference type="InterPro" id="IPR002725">
    <property type="entry name" value="YgjP-like_metallopeptidase"/>
</dbReference>
<accession>A0AAN1WJ04</accession>
<evidence type="ECO:0000313" key="3">
    <source>
        <dbReference type="Proteomes" id="UP001320119"/>
    </source>
</evidence>
<reference evidence="2 3" key="1">
    <citation type="journal article" date="2022" name="IScience">
        <title>An ultrasensitive nanofiber-based assay for enzymatic hydrolysis and deep-sea microbial degradation of cellulose.</title>
        <authorList>
            <person name="Tsudome M."/>
            <person name="Tachioka M."/>
            <person name="Miyazaki M."/>
            <person name="Uchimura K."/>
            <person name="Tsuda M."/>
            <person name="Takaki Y."/>
            <person name="Deguchi S."/>
        </authorList>
    </citation>
    <scope>NUCLEOTIDE SEQUENCE [LARGE SCALE GENOMIC DNA]</scope>
    <source>
        <strain evidence="2 3">GE09</strain>
    </source>
</reference>
<dbReference type="Pfam" id="PF01863">
    <property type="entry name" value="YgjP-like"/>
    <property type="match status" value="1"/>
</dbReference>
<name>A0AAN1WJ04_9GAMM</name>
<dbReference type="PANTHER" id="PTHR30399">
    <property type="entry name" value="UNCHARACTERIZED PROTEIN YGJP"/>
    <property type="match status" value="1"/>
</dbReference>
<keyword evidence="3" id="KW-1185">Reference proteome</keyword>
<dbReference type="EMBL" id="AP023086">
    <property type="protein sequence ID" value="BCD98486.1"/>
    <property type="molecule type" value="Genomic_DNA"/>
</dbReference>
<feature type="domain" description="YgjP-like metallopeptidase" evidence="1">
    <location>
        <begin position="25"/>
        <end position="220"/>
    </location>
</feature>
<evidence type="ECO:0000259" key="1">
    <source>
        <dbReference type="Pfam" id="PF01863"/>
    </source>
</evidence>
<dbReference type="AlphaFoldDB" id="A0AAN1WJ04"/>
<dbReference type="PANTHER" id="PTHR30399:SF1">
    <property type="entry name" value="UTP PYROPHOSPHATASE"/>
    <property type="match status" value="1"/>
</dbReference>
<dbReference type="CDD" id="cd07344">
    <property type="entry name" value="M48_yhfN_like"/>
    <property type="match status" value="1"/>
</dbReference>
<evidence type="ECO:0000313" key="2">
    <source>
        <dbReference type="EMBL" id="BCD98486.1"/>
    </source>
</evidence>
<protein>
    <recommendedName>
        <fullName evidence="1">YgjP-like metallopeptidase domain-containing protein</fullName>
    </recommendedName>
</protein>
<organism evidence="2 3">
    <name type="scientific">Marinagarivorans cellulosilyticus</name>
    <dbReference type="NCBI Taxonomy" id="2721545"/>
    <lineage>
        <taxon>Bacteria</taxon>
        <taxon>Pseudomonadati</taxon>
        <taxon>Pseudomonadota</taxon>
        <taxon>Gammaproteobacteria</taxon>
        <taxon>Cellvibrionales</taxon>
        <taxon>Cellvibrionaceae</taxon>
        <taxon>Marinagarivorans</taxon>
    </lineage>
</organism>
<dbReference type="KEGG" id="marq:MARGE09_P2687"/>
<dbReference type="Proteomes" id="UP001320119">
    <property type="component" value="Chromosome"/>
</dbReference>
<sequence length="231" mass="26538">MLDKYLFAPELHALPLECSVSKRRKTLGLKVSAGRVLVSYPASVAPRDVVHWVNNKRHWILKHYEPAPAEAVPSAYKATDVIYWNGNFESIETLIGREPLLDRSFLSLSLTLQKQALLKLCGQAIEPDLSKRVESWRQVLGLHPRSIKYRPYKSRWGSCTCNAELAFNTLLMMAPAWVRDYVVIHELCHIKHLNHSKLFWAEVARACSHQQLAKAKDWLRVNGNQLLSIYR</sequence>
<dbReference type="InterPro" id="IPR053136">
    <property type="entry name" value="UTP_pyrophosphatase-like"/>
</dbReference>
<dbReference type="Gene3D" id="3.30.2010.10">
    <property type="entry name" value="Metalloproteases ('zincins'), catalytic domain"/>
    <property type="match status" value="1"/>
</dbReference>
<proteinExistence type="predicted"/>
<dbReference type="RefSeq" id="WP_236982860.1">
    <property type="nucleotide sequence ID" value="NZ_AP023086.1"/>
</dbReference>